<dbReference type="AlphaFoldDB" id="A0A3P1T5J1"/>
<dbReference type="RefSeq" id="WP_124844893.1">
    <property type="nucleotide sequence ID" value="NZ_RQZG01000009.1"/>
</dbReference>
<dbReference type="InterPro" id="IPR007061">
    <property type="entry name" value="MST-like"/>
</dbReference>
<gene>
    <name evidence="1" type="ORF">EII34_09385</name>
</gene>
<sequence>MGFLTPTATGELDHLKVFVLQQLAQLRTTVVGLTDDQARSTPSASTLNLTALLLHTGPVAVYWSASAAAGPNPPQLPDGVEDSHTDALVDDPRSLDEVLAFFDRCVAWTAENIDAVADLSAPVPTPPAPWIPKDLTHWEARWCLLHLVGELARHAGHADIIRETIDGLGAFELNDLAEGVRGDAERR</sequence>
<evidence type="ECO:0000313" key="2">
    <source>
        <dbReference type="Proteomes" id="UP000280819"/>
    </source>
</evidence>
<dbReference type="Gene3D" id="1.20.120.450">
    <property type="entry name" value="dinb family like domain"/>
    <property type="match status" value="1"/>
</dbReference>
<dbReference type="Pfam" id="PF04978">
    <property type="entry name" value="MST"/>
    <property type="match status" value="1"/>
</dbReference>
<dbReference type="Proteomes" id="UP000280819">
    <property type="component" value="Unassembled WGS sequence"/>
</dbReference>
<reference evidence="1 2" key="1">
    <citation type="submission" date="2018-11" db="EMBL/GenBank/DDBJ databases">
        <title>Genomes From Bacteria Associated with the Canine Oral Cavity: a Test Case for Automated Genome-Based Taxonomic Assignment.</title>
        <authorList>
            <person name="Coil D.A."/>
            <person name="Jospin G."/>
            <person name="Darling A.E."/>
            <person name="Wallis C."/>
            <person name="Davis I.J."/>
            <person name="Harris S."/>
            <person name="Eisen J.A."/>
            <person name="Holcombe L.J."/>
            <person name="O'Flynn C."/>
        </authorList>
    </citation>
    <scope>NUCLEOTIDE SEQUENCE [LARGE SCALE GENOMIC DNA]</scope>
    <source>
        <strain evidence="1 2">OH887_COT-365</strain>
    </source>
</reference>
<dbReference type="InterPro" id="IPR034660">
    <property type="entry name" value="DinB/YfiT-like"/>
</dbReference>
<dbReference type="SUPFAM" id="SSF109854">
    <property type="entry name" value="DinB/YfiT-like putative metalloenzymes"/>
    <property type="match status" value="1"/>
</dbReference>
<organism evidence="1 2">
    <name type="scientific">Arachnia propionica</name>
    <dbReference type="NCBI Taxonomy" id="1750"/>
    <lineage>
        <taxon>Bacteria</taxon>
        <taxon>Bacillati</taxon>
        <taxon>Actinomycetota</taxon>
        <taxon>Actinomycetes</taxon>
        <taxon>Propionibacteriales</taxon>
        <taxon>Propionibacteriaceae</taxon>
        <taxon>Arachnia</taxon>
    </lineage>
</organism>
<accession>A0A3P1T5J1</accession>
<name>A0A3P1T5J1_9ACTN</name>
<dbReference type="OrthoDB" id="4548523at2"/>
<evidence type="ECO:0000313" key="1">
    <source>
        <dbReference type="EMBL" id="RRD04741.1"/>
    </source>
</evidence>
<dbReference type="EMBL" id="RQZG01000009">
    <property type="protein sequence ID" value="RRD04741.1"/>
    <property type="molecule type" value="Genomic_DNA"/>
</dbReference>
<protein>
    <submittedName>
        <fullName evidence="1">DinB family protein</fullName>
    </submittedName>
</protein>
<comment type="caution">
    <text evidence="1">The sequence shown here is derived from an EMBL/GenBank/DDBJ whole genome shotgun (WGS) entry which is preliminary data.</text>
</comment>
<proteinExistence type="predicted"/>